<feature type="region of interest" description="Disordered" evidence="4">
    <location>
        <begin position="144"/>
        <end position="170"/>
    </location>
</feature>
<dbReference type="PANTHER" id="PTHR37164:SF1">
    <property type="entry name" value="BACTERIOHEMERYTHRIN"/>
    <property type="match status" value="1"/>
</dbReference>
<evidence type="ECO:0000256" key="1">
    <source>
        <dbReference type="ARBA" id="ARBA00010587"/>
    </source>
</evidence>
<dbReference type="CDD" id="cd12107">
    <property type="entry name" value="Hemerythrin"/>
    <property type="match status" value="1"/>
</dbReference>
<comment type="similarity">
    <text evidence="1">Belongs to the hemerythrin family.</text>
</comment>
<dbReference type="Proteomes" id="UP001595967">
    <property type="component" value="Unassembled WGS sequence"/>
</dbReference>
<sequence length="170" mass="19551">MAYFEWADDMVIDNGVIDQEHRVLVDLVNELHTATSRGMGQTVVASILRRAIDSTREHLTHEEDIMAREGFPDLEEHKLRHQEFMNSLYDLERRLQTGGITVAAQLSRVLRDWLSLHIRRGDKELRRFVQRREREQERAKLQAKIQGRTQAAGQIGMQAGKNGAGRLPGK</sequence>
<dbReference type="InterPro" id="IPR012312">
    <property type="entry name" value="Hemerythrin-like"/>
</dbReference>
<dbReference type="NCBIfam" id="NF033749">
    <property type="entry name" value="bact_hemeryth"/>
    <property type="match status" value="1"/>
</dbReference>
<dbReference type="RefSeq" id="WP_377726285.1">
    <property type="nucleotide sequence ID" value="NZ_JBHSEW010000009.1"/>
</dbReference>
<evidence type="ECO:0000256" key="2">
    <source>
        <dbReference type="ARBA" id="ARBA00022723"/>
    </source>
</evidence>
<dbReference type="EMBL" id="JBHSEW010000009">
    <property type="protein sequence ID" value="MFC4622722.1"/>
    <property type="molecule type" value="Genomic_DNA"/>
</dbReference>
<dbReference type="InterPro" id="IPR050669">
    <property type="entry name" value="Hemerythrin"/>
</dbReference>
<organism evidence="6 7">
    <name type="scientific">Comamonas nitrativorans</name>
    <dbReference type="NCBI Taxonomy" id="108437"/>
    <lineage>
        <taxon>Bacteria</taxon>
        <taxon>Pseudomonadati</taxon>
        <taxon>Pseudomonadota</taxon>
        <taxon>Betaproteobacteria</taxon>
        <taxon>Burkholderiales</taxon>
        <taxon>Comamonadaceae</taxon>
        <taxon>Comamonas</taxon>
    </lineage>
</organism>
<dbReference type="Gene3D" id="1.20.120.50">
    <property type="entry name" value="Hemerythrin-like"/>
    <property type="match status" value="1"/>
</dbReference>
<keyword evidence="2" id="KW-0479">Metal-binding</keyword>
<dbReference type="InterPro" id="IPR012827">
    <property type="entry name" value="Hemerythrin_metal-bd"/>
</dbReference>
<proteinExistence type="inferred from homology"/>
<feature type="domain" description="Hemerythrin-like" evidence="5">
    <location>
        <begin position="16"/>
        <end position="125"/>
    </location>
</feature>
<dbReference type="Pfam" id="PF01814">
    <property type="entry name" value="Hemerythrin"/>
    <property type="match status" value="1"/>
</dbReference>
<gene>
    <name evidence="6" type="ORF">ACFO3A_10915</name>
</gene>
<keyword evidence="3" id="KW-0408">Iron</keyword>
<keyword evidence="7" id="KW-1185">Reference proteome</keyword>
<dbReference type="InterPro" id="IPR035938">
    <property type="entry name" value="Hemerythrin-like_sf"/>
</dbReference>
<reference evidence="7" key="1">
    <citation type="journal article" date="2019" name="Int. J. Syst. Evol. Microbiol.">
        <title>The Global Catalogue of Microorganisms (GCM) 10K type strain sequencing project: providing services to taxonomists for standard genome sequencing and annotation.</title>
        <authorList>
            <consortium name="The Broad Institute Genomics Platform"/>
            <consortium name="The Broad Institute Genome Sequencing Center for Infectious Disease"/>
            <person name="Wu L."/>
            <person name="Ma J."/>
        </authorList>
    </citation>
    <scope>NUCLEOTIDE SEQUENCE [LARGE SCALE GENOMIC DNA]</scope>
    <source>
        <strain evidence="7">JCM 11650</strain>
    </source>
</reference>
<name>A0ABV9GZH1_9BURK</name>
<evidence type="ECO:0000259" key="5">
    <source>
        <dbReference type="Pfam" id="PF01814"/>
    </source>
</evidence>
<evidence type="ECO:0000313" key="6">
    <source>
        <dbReference type="EMBL" id="MFC4622722.1"/>
    </source>
</evidence>
<dbReference type="PANTHER" id="PTHR37164">
    <property type="entry name" value="BACTERIOHEMERYTHRIN"/>
    <property type="match status" value="1"/>
</dbReference>
<evidence type="ECO:0000313" key="7">
    <source>
        <dbReference type="Proteomes" id="UP001595967"/>
    </source>
</evidence>
<protein>
    <submittedName>
        <fullName evidence="6">Bacteriohemerythrin</fullName>
    </submittedName>
</protein>
<evidence type="ECO:0000256" key="3">
    <source>
        <dbReference type="ARBA" id="ARBA00023004"/>
    </source>
</evidence>
<comment type="caution">
    <text evidence="6">The sequence shown here is derived from an EMBL/GenBank/DDBJ whole genome shotgun (WGS) entry which is preliminary data.</text>
</comment>
<evidence type="ECO:0000256" key="4">
    <source>
        <dbReference type="SAM" id="MobiDB-lite"/>
    </source>
</evidence>
<dbReference type="NCBIfam" id="TIGR02481">
    <property type="entry name" value="hemeryth_dom"/>
    <property type="match status" value="1"/>
</dbReference>
<accession>A0ABV9GZH1</accession>
<dbReference type="SUPFAM" id="SSF47188">
    <property type="entry name" value="Hemerythrin-like"/>
    <property type="match status" value="1"/>
</dbReference>